<evidence type="ECO:0000256" key="3">
    <source>
        <dbReference type="ARBA" id="ARBA00007353"/>
    </source>
</evidence>
<evidence type="ECO:0000256" key="4">
    <source>
        <dbReference type="ARBA" id="ARBA00022679"/>
    </source>
</evidence>
<dbReference type="CDD" id="cd16833">
    <property type="entry name" value="YfiH"/>
    <property type="match status" value="1"/>
</dbReference>
<dbReference type="Gene3D" id="3.60.140.10">
    <property type="entry name" value="CNF1/YfiH-like putative cysteine hydrolases"/>
    <property type="match status" value="1"/>
</dbReference>
<keyword evidence="4" id="KW-0808">Transferase</keyword>
<evidence type="ECO:0000256" key="9">
    <source>
        <dbReference type="ARBA" id="ARBA00047989"/>
    </source>
</evidence>
<dbReference type="RefSeq" id="WP_114927411.1">
    <property type="nucleotide sequence ID" value="NZ_CP031229.1"/>
</dbReference>
<comment type="function">
    <text evidence="2">Purine nucleoside enzyme that catalyzes the phosphorolysis of adenosine and inosine nucleosides, yielding D-ribose 1-phosphate and the respective free bases, adenine and hypoxanthine. Also catalyzes the phosphorolysis of S-methyl-5'-thioadenosine into adenine and S-methyl-5-thio-alpha-D-ribose 1-phosphate. Also has adenosine deaminase activity.</text>
</comment>
<dbReference type="InterPro" id="IPR011324">
    <property type="entry name" value="Cytotoxic_necrot_fac-like_cat"/>
</dbReference>
<evidence type="ECO:0000256" key="7">
    <source>
        <dbReference type="ARBA" id="ARBA00022833"/>
    </source>
</evidence>
<comment type="catalytic activity">
    <reaction evidence="11">
        <text>S-methyl-5'-thioadenosine + phosphate = 5-(methylsulfanyl)-alpha-D-ribose 1-phosphate + adenine</text>
        <dbReference type="Rhea" id="RHEA:11852"/>
        <dbReference type="ChEBI" id="CHEBI:16708"/>
        <dbReference type="ChEBI" id="CHEBI:17509"/>
        <dbReference type="ChEBI" id="CHEBI:43474"/>
        <dbReference type="ChEBI" id="CHEBI:58533"/>
        <dbReference type="EC" id="2.4.2.28"/>
    </reaction>
    <physiologicalReaction direction="left-to-right" evidence="11">
        <dbReference type="Rhea" id="RHEA:11853"/>
    </physiologicalReaction>
</comment>
<comment type="catalytic activity">
    <reaction evidence="10">
        <text>adenosine + phosphate = alpha-D-ribose 1-phosphate + adenine</text>
        <dbReference type="Rhea" id="RHEA:27642"/>
        <dbReference type="ChEBI" id="CHEBI:16335"/>
        <dbReference type="ChEBI" id="CHEBI:16708"/>
        <dbReference type="ChEBI" id="CHEBI:43474"/>
        <dbReference type="ChEBI" id="CHEBI:57720"/>
        <dbReference type="EC" id="2.4.2.1"/>
    </reaction>
    <physiologicalReaction direction="left-to-right" evidence="10">
        <dbReference type="Rhea" id="RHEA:27643"/>
    </physiologicalReaction>
</comment>
<evidence type="ECO:0000256" key="10">
    <source>
        <dbReference type="ARBA" id="ARBA00048968"/>
    </source>
</evidence>
<dbReference type="PANTHER" id="PTHR30616">
    <property type="entry name" value="UNCHARACTERIZED PROTEIN YFIH"/>
    <property type="match status" value="1"/>
</dbReference>
<keyword evidence="8" id="KW-0186">Copper</keyword>
<evidence type="ECO:0000256" key="2">
    <source>
        <dbReference type="ARBA" id="ARBA00003215"/>
    </source>
</evidence>
<comment type="catalytic activity">
    <reaction evidence="1">
        <text>inosine + phosphate = alpha-D-ribose 1-phosphate + hypoxanthine</text>
        <dbReference type="Rhea" id="RHEA:27646"/>
        <dbReference type="ChEBI" id="CHEBI:17368"/>
        <dbReference type="ChEBI" id="CHEBI:17596"/>
        <dbReference type="ChEBI" id="CHEBI:43474"/>
        <dbReference type="ChEBI" id="CHEBI:57720"/>
        <dbReference type="EC" id="2.4.2.1"/>
    </reaction>
    <physiologicalReaction direction="left-to-right" evidence="1">
        <dbReference type="Rhea" id="RHEA:27647"/>
    </physiologicalReaction>
</comment>
<dbReference type="KEGG" id="orn:DV701_05490"/>
<evidence type="ECO:0000256" key="5">
    <source>
        <dbReference type="ARBA" id="ARBA00022723"/>
    </source>
</evidence>
<dbReference type="InterPro" id="IPR038371">
    <property type="entry name" value="Cu_polyphenol_OxRdtase_sf"/>
</dbReference>
<dbReference type="Proteomes" id="UP000253790">
    <property type="component" value="Chromosome"/>
</dbReference>
<accession>A0A345NKT8</accession>
<gene>
    <name evidence="13" type="primary">pgeF</name>
    <name evidence="13" type="ORF">DV701_05490</name>
</gene>
<dbReference type="GO" id="GO:0016787">
    <property type="term" value="F:hydrolase activity"/>
    <property type="evidence" value="ECO:0007669"/>
    <property type="project" value="UniProtKB-KW"/>
</dbReference>
<dbReference type="AlphaFoldDB" id="A0A345NKT8"/>
<reference evidence="13 14" key="1">
    <citation type="submission" date="2018-07" db="EMBL/GenBank/DDBJ databases">
        <title>Complete genome sequencing of Ornithinimicrobium sp. AMA3305.</title>
        <authorList>
            <person name="Bae J.-W."/>
        </authorList>
    </citation>
    <scope>NUCLEOTIDE SEQUENCE [LARGE SCALE GENOMIC DNA]</scope>
    <source>
        <strain evidence="13 14">AMA3305</strain>
    </source>
</reference>
<keyword evidence="5" id="KW-0479">Metal-binding</keyword>
<dbReference type="SUPFAM" id="SSF64438">
    <property type="entry name" value="CNF1/YfiH-like putative cysteine hydrolases"/>
    <property type="match status" value="1"/>
</dbReference>
<keyword evidence="6" id="KW-0378">Hydrolase</keyword>
<evidence type="ECO:0000256" key="11">
    <source>
        <dbReference type="ARBA" id="ARBA00049893"/>
    </source>
</evidence>
<evidence type="ECO:0000313" key="14">
    <source>
        <dbReference type="Proteomes" id="UP000253790"/>
    </source>
</evidence>
<evidence type="ECO:0000256" key="12">
    <source>
        <dbReference type="RuleBase" id="RU361274"/>
    </source>
</evidence>
<comment type="similarity">
    <text evidence="3 12">Belongs to the purine nucleoside phosphorylase YfiH/LACC1 family.</text>
</comment>
<evidence type="ECO:0000256" key="6">
    <source>
        <dbReference type="ARBA" id="ARBA00022801"/>
    </source>
</evidence>
<protein>
    <recommendedName>
        <fullName evidence="12">Purine nucleoside phosphorylase</fullName>
    </recommendedName>
</protein>
<dbReference type="PANTHER" id="PTHR30616:SF2">
    <property type="entry name" value="PURINE NUCLEOSIDE PHOSPHORYLASE LACC1"/>
    <property type="match status" value="1"/>
</dbReference>
<dbReference type="GO" id="GO:0017061">
    <property type="term" value="F:S-methyl-5-thioadenosine phosphorylase activity"/>
    <property type="evidence" value="ECO:0007669"/>
    <property type="project" value="UniProtKB-EC"/>
</dbReference>
<dbReference type="NCBIfam" id="TIGR00726">
    <property type="entry name" value="peptidoglycan editing factor PgeF"/>
    <property type="match status" value="1"/>
</dbReference>
<keyword evidence="14" id="KW-1185">Reference proteome</keyword>
<sequence length="257" mass="26789">MFFWRERIEPSGAACGVELAFTDRRGGSSQAPFDGLNLALHVGDRDDAVTTNRRRLANELGLRLDDLRFMDQVHGCAVALTPGTVPGEGAPHGAVPPTADGIVSGRTDEALVVMVADCVPVLLLDRTVGLVAAVHAGRGGLVKGVVPAAVSRLRDLGAHDLEAVLGPSICAGCYEVPAELRDEAASVAPAAAAVSSTGTPAIDVAAGVVEQLGRDGVSVRRLPGCTRENPDLYSYRRDGRTGRFVGVVRLLDHEEAA</sequence>
<evidence type="ECO:0000256" key="1">
    <source>
        <dbReference type="ARBA" id="ARBA00000553"/>
    </source>
</evidence>
<dbReference type="Pfam" id="PF02578">
    <property type="entry name" value="Cu-oxidase_4"/>
    <property type="match status" value="1"/>
</dbReference>
<organism evidence="13 14">
    <name type="scientific">Ornithinimicrobium avium</name>
    <dbReference type="NCBI Taxonomy" id="2283195"/>
    <lineage>
        <taxon>Bacteria</taxon>
        <taxon>Bacillati</taxon>
        <taxon>Actinomycetota</taxon>
        <taxon>Actinomycetes</taxon>
        <taxon>Micrococcales</taxon>
        <taxon>Ornithinimicrobiaceae</taxon>
        <taxon>Ornithinimicrobium</taxon>
    </lineage>
</organism>
<dbReference type="EMBL" id="CP031229">
    <property type="protein sequence ID" value="AXH95646.1"/>
    <property type="molecule type" value="Genomic_DNA"/>
</dbReference>
<name>A0A345NKT8_9MICO</name>
<proteinExistence type="inferred from homology"/>
<dbReference type="OrthoDB" id="4279at2"/>
<dbReference type="GO" id="GO:0005507">
    <property type="term" value="F:copper ion binding"/>
    <property type="evidence" value="ECO:0007669"/>
    <property type="project" value="TreeGrafter"/>
</dbReference>
<evidence type="ECO:0000256" key="8">
    <source>
        <dbReference type="ARBA" id="ARBA00023008"/>
    </source>
</evidence>
<comment type="catalytic activity">
    <reaction evidence="9">
        <text>adenosine + H2O + H(+) = inosine + NH4(+)</text>
        <dbReference type="Rhea" id="RHEA:24408"/>
        <dbReference type="ChEBI" id="CHEBI:15377"/>
        <dbReference type="ChEBI" id="CHEBI:15378"/>
        <dbReference type="ChEBI" id="CHEBI:16335"/>
        <dbReference type="ChEBI" id="CHEBI:17596"/>
        <dbReference type="ChEBI" id="CHEBI:28938"/>
        <dbReference type="EC" id="3.5.4.4"/>
    </reaction>
    <physiologicalReaction direction="left-to-right" evidence="9">
        <dbReference type="Rhea" id="RHEA:24409"/>
    </physiologicalReaction>
</comment>
<evidence type="ECO:0000313" key="13">
    <source>
        <dbReference type="EMBL" id="AXH95646.1"/>
    </source>
</evidence>
<dbReference type="InterPro" id="IPR003730">
    <property type="entry name" value="Cu_polyphenol_OxRdtase"/>
</dbReference>
<keyword evidence="7" id="KW-0862">Zinc</keyword>